<evidence type="ECO:0000256" key="2">
    <source>
        <dbReference type="RuleBase" id="RU003876"/>
    </source>
</evidence>
<evidence type="ECO:0000313" key="5">
    <source>
        <dbReference type="Proteomes" id="UP000605846"/>
    </source>
</evidence>
<dbReference type="Proteomes" id="UP000605846">
    <property type="component" value="Unassembled WGS sequence"/>
</dbReference>
<comment type="similarity">
    <text evidence="1 2">Belongs to the nucleosome assembly protein (NAP) family.</text>
</comment>
<feature type="region of interest" description="Disordered" evidence="3">
    <location>
        <begin position="127"/>
        <end position="147"/>
    </location>
</feature>
<keyword evidence="5" id="KW-1185">Reference proteome</keyword>
<dbReference type="Pfam" id="PF00956">
    <property type="entry name" value="NAP"/>
    <property type="match status" value="1"/>
</dbReference>
<feature type="compositionally biased region" description="Acidic residues" evidence="3">
    <location>
        <begin position="179"/>
        <end position="207"/>
    </location>
</feature>
<dbReference type="InterPro" id="IPR002164">
    <property type="entry name" value="NAP_family"/>
</dbReference>
<dbReference type="InterPro" id="IPR037231">
    <property type="entry name" value="NAP-like_sf"/>
</dbReference>
<sequence length="215" mass="25083">MATDEAIRKELIALEEETDKINNDVQAYTRKLMKPVWEKRREIVKKIPNFWAEVLGNHSFFSLNFSQTDLEAMEKLTDLHVEYDDDKPNYRKVIAVFDKNPVFKNDTLVKEFNLNEEDGEVLSKTTIEYHPGKEPSKKRKASDDDEDFPTSLVEWFGDDDIRIGAILSEELFPGAMEYYENDEEFLDEGEDDEEEEDLGSEDEEENEPPAKKTKN</sequence>
<comment type="caution">
    <text evidence="4">The sequence shown here is derived from an EMBL/GenBank/DDBJ whole genome shotgun (WGS) entry which is preliminary data.</text>
</comment>
<name>A0A8H7EPK8_9FUNG</name>
<accession>A0A8H7EPK8</accession>
<dbReference type="GO" id="GO:0005634">
    <property type="term" value="C:nucleus"/>
    <property type="evidence" value="ECO:0007669"/>
    <property type="project" value="InterPro"/>
</dbReference>
<feature type="region of interest" description="Disordered" evidence="3">
    <location>
        <begin position="177"/>
        <end position="215"/>
    </location>
</feature>
<evidence type="ECO:0000256" key="3">
    <source>
        <dbReference type="SAM" id="MobiDB-lite"/>
    </source>
</evidence>
<protein>
    <submittedName>
        <fullName evidence="4">Uncharacterized protein</fullName>
    </submittedName>
</protein>
<evidence type="ECO:0000256" key="1">
    <source>
        <dbReference type="ARBA" id="ARBA00009947"/>
    </source>
</evidence>
<reference evidence="4" key="1">
    <citation type="submission" date="2020-01" db="EMBL/GenBank/DDBJ databases">
        <title>Genome Sequencing of Three Apophysomyces-Like Fungal Strains Confirms a Novel Fungal Genus in the Mucoromycota with divergent Burkholderia-like Endosymbiotic Bacteria.</title>
        <authorList>
            <person name="Stajich J.E."/>
            <person name="Macias A.M."/>
            <person name="Carter-House D."/>
            <person name="Lovett B."/>
            <person name="Kasson L.R."/>
            <person name="Berry K."/>
            <person name="Grigoriev I."/>
            <person name="Chang Y."/>
            <person name="Spatafora J."/>
            <person name="Kasson M.T."/>
        </authorList>
    </citation>
    <scope>NUCLEOTIDE SEQUENCE</scope>
    <source>
        <strain evidence="4">NRRL A-21654</strain>
    </source>
</reference>
<organism evidence="4 5">
    <name type="scientific">Apophysomyces ossiformis</name>
    <dbReference type="NCBI Taxonomy" id="679940"/>
    <lineage>
        <taxon>Eukaryota</taxon>
        <taxon>Fungi</taxon>
        <taxon>Fungi incertae sedis</taxon>
        <taxon>Mucoromycota</taxon>
        <taxon>Mucoromycotina</taxon>
        <taxon>Mucoromycetes</taxon>
        <taxon>Mucorales</taxon>
        <taxon>Mucorineae</taxon>
        <taxon>Mucoraceae</taxon>
        <taxon>Apophysomyces</taxon>
    </lineage>
</organism>
<dbReference type="GO" id="GO:0006334">
    <property type="term" value="P:nucleosome assembly"/>
    <property type="evidence" value="ECO:0007669"/>
    <property type="project" value="InterPro"/>
</dbReference>
<proteinExistence type="inferred from homology"/>
<dbReference type="OrthoDB" id="19419at2759"/>
<dbReference type="EMBL" id="JABAYA010000060">
    <property type="protein sequence ID" value="KAF7727281.1"/>
    <property type="molecule type" value="Genomic_DNA"/>
</dbReference>
<dbReference type="Gene3D" id="3.30.1120.90">
    <property type="entry name" value="Nucleosome assembly protein"/>
    <property type="match status" value="1"/>
</dbReference>
<dbReference type="PANTHER" id="PTHR11875">
    <property type="entry name" value="TESTIS-SPECIFIC Y-ENCODED PROTEIN"/>
    <property type="match status" value="1"/>
</dbReference>
<gene>
    <name evidence="4" type="ORF">EC973_007797</name>
</gene>
<evidence type="ECO:0000313" key="4">
    <source>
        <dbReference type="EMBL" id="KAF7727281.1"/>
    </source>
</evidence>
<dbReference type="SUPFAM" id="SSF143113">
    <property type="entry name" value="NAP-like"/>
    <property type="match status" value="1"/>
</dbReference>
<dbReference type="AlphaFoldDB" id="A0A8H7EPK8"/>